<evidence type="ECO:0000256" key="1">
    <source>
        <dbReference type="SAM" id="Phobius"/>
    </source>
</evidence>
<name>A0ABY1LZ86_9BACL</name>
<dbReference type="Proteomes" id="UP000192939">
    <property type="component" value="Unassembled WGS sequence"/>
</dbReference>
<protein>
    <submittedName>
        <fullName evidence="2">Uncharacterized protein</fullName>
    </submittedName>
</protein>
<comment type="caution">
    <text evidence="2">The sequence shown here is derived from an EMBL/GenBank/DDBJ whole genome shotgun (WGS) entry which is preliminary data.</text>
</comment>
<dbReference type="EMBL" id="FXAE01000030">
    <property type="protein sequence ID" value="SMF39446.1"/>
    <property type="molecule type" value="Genomic_DNA"/>
</dbReference>
<reference evidence="2 3" key="1">
    <citation type="submission" date="2017-04" db="EMBL/GenBank/DDBJ databases">
        <authorList>
            <person name="Varghese N."/>
            <person name="Submissions S."/>
        </authorList>
    </citation>
    <scope>NUCLEOTIDE SEQUENCE [LARGE SCALE GENOMIC DNA]</scope>
    <source>
        <strain evidence="2 3">J12</strain>
    </source>
</reference>
<keyword evidence="1" id="KW-0812">Transmembrane</keyword>
<organism evidence="2 3">
    <name type="scientific">Paenibacillus barengoltzii J12</name>
    <dbReference type="NCBI Taxonomy" id="935846"/>
    <lineage>
        <taxon>Bacteria</taxon>
        <taxon>Bacillati</taxon>
        <taxon>Bacillota</taxon>
        <taxon>Bacilli</taxon>
        <taxon>Bacillales</taxon>
        <taxon>Paenibacillaceae</taxon>
        <taxon>Paenibacillus</taxon>
    </lineage>
</organism>
<keyword evidence="3" id="KW-1185">Reference proteome</keyword>
<accession>A0ABY1LZ86</accession>
<proteinExistence type="predicted"/>
<feature type="transmembrane region" description="Helical" evidence="1">
    <location>
        <begin position="30"/>
        <end position="48"/>
    </location>
</feature>
<sequence>MLYVLLFVSLAISALEYQRMFHKKEFRDLAVHACFLSVGIVLLVLQLLHIQVPSPLLAIQTFFEPASMLIAKLLS</sequence>
<evidence type="ECO:0000313" key="3">
    <source>
        <dbReference type="Proteomes" id="UP000192939"/>
    </source>
</evidence>
<evidence type="ECO:0000313" key="2">
    <source>
        <dbReference type="EMBL" id="SMF39446.1"/>
    </source>
</evidence>
<keyword evidence="1" id="KW-1133">Transmembrane helix</keyword>
<gene>
    <name evidence="2" type="ORF">SAMN02744124_02797</name>
</gene>
<keyword evidence="1" id="KW-0472">Membrane</keyword>